<keyword evidence="10" id="KW-1015">Disulfide bond</keyword>
<evidence type="ECO:0000256" key="14">
    <source>
        <dbReference type="ARBA" id="ARBA00023224"/>
    </source>
</evidence>
<dbReference type="GO" id="GO:0007204">
    <property type="term" value="P:positive regulation of cytosolic calcium ion concentration"/>
    <property type="evidence" value="ECO:0007669"/>
    <property type="project" value="TreeGrafter"/>
</dbReference>
<evidence type="ECO:0000256" key="15">
    <source>
        <dbReference type="RuleBase" id="RU000688"/>
    </source>
</evidence>
<evidence type="ECO:0000256" key="12">
    <source>
        <dbReference type="ARBA" id="ARBA00023180"/>
    </source>
</evidence>
<name>A0AAV6YTG5_ENGPU</name>
<dbReference type="GO" id="GO:0016493">
    <property type="term" value="F:C-C chemokine receptor activity"/>
    <property type="evidence" value="ECO:0007669"/>
    <property type="project" value="TreeGrafter"/>
</dbReference>
<dbReference type="AlphaFoldDB" id="A0AAV6YTG5"/>
<feature type="transmembrane region" description="Helical" evidence="17">
    <location>
        <begin position="143"/>
        <end position="164"/>
    </location>
</feature>
<dbReference type="PRINTS" id="PR00237">
    <property type="entry name" value="GPCRRHODOPSN"/>
</dbReference>
<keyword evidence="6 15" id="KW-0812">Transmembrane</keyword>
<dbReference type="GO" id="GO:0019957">
    <property type="term" value="F:C-C chemokine binding"/>
    <property type="evidence" value="ECO:0007669"/>
    <property type="project" value="TreeGrafter"/>
</dbReference>
<evidence type="ECO:0000256" key="3">
    <source>
        <dbReference type="ARBA" id="ARBA00022473"/>
    </source>
</evidence>
<keyword evidence="13" id="KW-0306">Gastrulation</keyword>
<evidence type="ECO:0000256" key="1">
    <source>
        <dbReference type="ARBA" id="ARBA00004141"/>
    </source>
</evidence>
<feature type="transmembrane region" description="Helical" evidence="17">
    <location>
        <begin position="63"/>
        <end position="83"/>
    </location>
</feature>
<comment type="subcellular location">
    <subcellularLocation>
        <location evidence="2">Cell membrane</location>
    </subcellularLocation>
    <subcellularLocation>
        <location evidence="1">Membrane</location>
        <topology evidence="1">Multi-pass membrane protein</topology>
    </subcellularLocation>
</comment>
<evidence type="ECO:0000256" key="9">
    <source>
        <dbReference type="ARBA" id="ARBA00023136"/>
    </source>
</evidence>
<feature type="region of interest" description="Disordered" evidence="16">
    <location>
        <begin position="336"/>
        <end position="386"/>
    </location>
</feature>
<reference evidence="19" key="1">
    <citation type="thesis" date="2020" institute="ProQuest LLC" country="789 East Eisenhower Parkway, Ann Arbor, MI, USA">
        <title>Comparative Genomics and Chromosome Evolution.</title>
        <authorList>
            <person name="Mudd A.B."/>
        </authorList>
    </citation>
    <scope>NUCLEOTIDE SEQUENCE</scope>
    <source>
        <strain evidence="19">237g6f4</strain>
        <tissue evidence="19">Blood</tissue>
    </source>
</reference>
<evidence type="ECO:0000256" key="2">
    <source>
        <dbReference type="ARBA" id="ARBA00004236"/>
    </source>
</evidence>
<evidence type="ECO:0000256" key="7">
    <source>
        <dbReference type="ARBA" id="ARBA00022989"/>
    </source>
</evidence>
<evidence type="ECO:0000256" key="5">
    <source>
        <dbReference type="ARBA" id="ARBA00022657"/>
    </source>
</evidence>
<evidence type="ECO:0000256" key="6">
    <source>
        <dbReference type="ARBA" id="ARBA00022692"/>
    </source>
</evidence>
<dbReference type="EMBL" id="WNYA01034478">
    <property type="protein sequence ID" value="KAG8537058.1"/>
    <property type="molecule type" value="Genomic_DNA"/>
</dbReference>
<keyword evidence="3" id="KW-0217">Developmental protein</keyword>
<dbReference type="Gene3D" id="1.20.1070.10">
    <property type="entry name" value="Rhodopsin 7-helix transmembrane proteins"/>
    <property type="match status" value="1"/>
</dbReference>
<dbReference type="PROSITE" id="PS00237">
    <property type="entry name" value="G_PROTEIN_RECEP_F1_1"/>
    <property type="match status" value="1"/>
</dbReference>
<organism evidence="19 20">
    <name type="scientific">Engystomops pustulosus</name>
    <name type="common">Tungara frog</name>
    <name type="synonym">Physalaemus pustulosus</name>
    <dbReference type="NCBI Taxonomy" id="76066"/>
    <lineage>
        <taxon>Eukaryota</taxon>
        <taxon>Metazoa</taxon>
        <taxon>Chordata</taxon>
        <taxon>Craniata</taxon>
        <taxon>Vertebrata</taxon>
        <taxon>Euteleostomi</taxon>
        <taxon>Amphibia</taxon>
        <taxon>Batrachia</taxon>
        <taxon>Anura</taxon>
        <taxon>Neobatrachia</taxon>
        <taxon>Hyloidea</taxon>
        <taxon>Leptodactylidae</taxon>
        <taxon>Leiuperinae</taxon>
        <taxon>Engystomops</taxon>
    </lineage>
</organism>
<keyword evidence="7 17" id="KW-1133">Transmembrane helix</keyword>
<comment type="caution">
    <text evidence="19">The sequence shown here is derived from an EMBL/GenBank/DDBJ whole genome shotgun (WGS) entry which is preliminary data.</text>
</comment>
<gene>
    <name evidence="19" type="ORF">GDO81_025155</name>
</gene>
<proteinExistence type="inferred from homology"/>
<dbReference type="InterPro" id="IPR000276">
    <property type="entry name" value="GPCR_Rhodpsn"/>
</dbReference>
<keyword evidence="14 15" id="KW-0807">Transducer</keyword>
<evidence type="ECO:0000256" key="17">
    <source>
        <dbReference type="SAM" id="Phobius"/>
    </source>
</evidence>
<feature type="transmembrane region" description="Helical" evidence="17">
    <location>
        <begin position="243"/>
        <end position="261"/>
    </location>
</feature>
<evidence type="ECO:0000256" key="16">
    <source>
        <dbReference type="SAM" id="MobiDB-lite"/>
    </source>
</evidence>
<evidence type="ECO:0000256" key="11">
    <source>
        <dbReference type="ARBA" id="ARBA00023170"/>
    </source>
</evidence>
<dbReference type="Pfam" id="PF00001">
    <property type="entry name" value="7tm_1"/>
    <property type="match status" value="1"/>
</dbReference>
<feature type="transmembrane region" description="Helical" evidence="17">
    <location>
        <begin position="200"/>
        <end position="223"/>
    </location>
</feature>
<dbReference type="GO" id="GO:0009897">
    <property type="term" value="C:external side of plasma membrane"/>
    <property type="evidence" value="ECO:0007669"/>
    <property type="project" value="TreeGrafter"/>
</dbReference>
<evidence type="ECO:0000256" key="8">
    <source>
        <dbReference type="ARBA" id="ARBA00023040"/>
    </source>
</evidence>
<dbReference type="InterPro" id="IPR000248">
    <property type="entry name" value="ATII_rcpt"/>
</dbReference>
<dbReference type="Proteomes" id="UP000824782">
    <property type="component" value="Unassembled WGS sequence"/>
</dbReference>
<dbReference type="GO" id="GO:0007369">
    <property type="term" value="P:gastrulation"/>
    <property type="evidence" value="ECO:0007669"/>
    <property type="project" value="UniProtKB-KW"/>
</dbReference>
<evidence type="ECO:0000256" key="10">
    <source>
        <dbReference type="ARBA" id="ARBA00023157"/>
    </source>
</evidence>
<evidence type="ECO:0000256" key="13">
    <source>
        <dbReference type="ARBA" id="ARBA00023218"/>
    </source>
</evidence>
<keyword evidence="9 17" id="KW-0472">Membrane</keyword>
<dbReference type="InterPro" id="IPR017452">
    <property type="entry name" value="GPCR_Rhodpsn_7TM"/>
</dbReference>
<comment type="similarity">
    <text evidence="15">Belongs to the G-protein coupled receptor 1 family.</text>
</comment>
<keyword evidence="5" id="KW-0037">Angiogenesis</keyword>
<dbReference type="PROSITE" id="PS50262">
    <property type="entry name" value="G_PROTEIN_RECEP_F1_2"/>
    <property type="match status" value="1"/>
</dbReference>
<keyword evidence="11 15" id="KW-0675">Receptor</keyword>
<dbReference type="GO" id="GO:0030593">
    <property type="term" value="P:neutrophil chemotaxis"/>
    <property type="evidence" value="ECO:0007669"/>
    <property type="project" value="TreeGrafter"/>
</dbReference>
<accession>A0AAV6YTG5</accession>
<evidence type="ECO:0000259" key="18">
    <source>
        <dbReference type="PROSITE" id="PS50262"/>
    </source>
</evidence>
<dbReference type="GO" id="GO:0019722">
    <property type="term" value="P:calcium-mediated signaling"/>
    <property type="evidence" value="ECO:0007669"/>
    <property type="project" value="TreeGrafter"/>
</dbReference>
<dbReference type="PANTHER" id="PTHR10489:SF953">
    <property type="entry name" value="APELIN RECEPTOR"/>
    <property type="match status" value="1"/>
</dbReference>
<feature type="compositionally biased region" description="Polar residues" evidence="16">
    <location>
        <begin position="374"/>
        <end position="386"/>
    </location>
</feature>
<evidence type="ECO:0000256" key="4">
    <source>
        <dbReference type="ARBA" id="ARBA00022475"/>
    </source>
</evidence>
<keyword evidence="20" id="KW-1185">Reference proteome</keyword>
<feature type="domain" description="G-protein coupled receptors family 1 profile" evidence="18">
    <location>
        <begin position="43"/>
        <end position="308"/>
    </location>
</feature>
<dbReference type="PANTHER" id="PTHR10489">
    <property type="entry name" value="CELL ADHESION MOLECULE"/>
    <property type="match status" value="1"/>
</dbReference>
<evidence type="ECO:0000313" key="20">
    <source>
        <dbReference type="Proteomes" id="UP000824782"/>
    </source>
</evidence>
<keyword evidence="4" id="KW-1003">Cell membrane</keyword>
<keyword evidence="8 15" id="KW-0297">G-protein coupled receptor</keyword>
<feature type="transmembrane region" description="Helical" evidence="17">
    <location>
        <begin position="31"/>
        <end position="51"/>
    </location>
</feature>
<sequence length="386" mass="42407">MDEETNNLTNLLGMLDCEYDEWEPSVGLIPATYLLIFFLGITGNGLVLWASHRRRDRPRAADSFILQLALADLAFVVTLPLWAVYASLGYHWPFGKFACKLSGYLVLLNMYASAFCLTGLSLDRYIVIVLSPGPGHPRSPLSSSLATIIMWASAGLLALPALIFRNTGQADDLWDNRTLCYMDYSTVDGSSQTHLWEAGLGFSSTLLAFIAPFCVILFCYIGIGRRVSGHFHLPLVASRKRRLLAIMVGLVVTFGACWAPFHLVKSIYVLMNAEVVPLSCALHVFLNNLHPYVTCLGYANSCMNPVLYAFLDPRFRGHCRRLLGCGNLFKGDREHVEDKEKKPGAGSSSTGIAADGNKPTKVSTEEEEMACMKDSTQGKCVNGSVS</sequence>
<dbReference type="GO" id="GO:0006955">
    <property type="term" value="P:immune response"/>
    <property type="evidence" value="ECO:0007669"/>
    <property type="project" value="TreeGrafter"/>
</dbReference>
<evidence type="ECO:0000313" key="19">
    <source>
        <dbReference type="EMBL" id="KAG8537058.1"/>
    </source>
</evidence>
<keyword evidence="12" id="KW-0325">Glycoprotein</keyword>
<dbReference type="PRINTS" id="PR00241">
    <property type="entry name" value="ANGIOTENSINR"/>
</dbReference>
<feature type="transmembrane region" description="Helical" evidence="17">
    <location>
        <begin position="103"/>
        <end position="122"/>
    </location>
</feature>
<dbReference type="InterPro" id="IPR050119">
    <property type="entry name" value="CCR1-9-like"/>
</dbReference>
<dbReference type="SUPFAM" id="SSF81321">
    <property type="entry name" value="Family A G protein-coupled receptor-like"/>
    <property type="match status" value="1"/>
</dbReference>
<dbReference type="GO" id="GO:0001525">
    <property type="term" value="P:angiogenesis"/>
    <property type="evidence" value="ECO:0007669"/>
    <property type="project" value="UniProtKB-KW"/>
</dbReference>
<protein>
    <recommendedName>
        <fullName evidence="18">G-protein coupled receptors family 1 profile domain-containing protein</fullName>
    </recommendedName>
</protein>